<dbReference type="SUPFAM" id="SSF51306">
    <property type="entry name" value="LexA/Signal peptidase"/>
    <property type="match status" value="1"/>
</dbReference>
<dbReference type="CDD" id="cd06529">
    <property type="entry name" value="S24_LexA-like"/>
    <property type="match status" value="1"/>
</dbReference>
<protein>
    <submittedName>
        <fullName evidence="2">S24 family peptidase</fullName>
    </submittedName>
</protein>
<proteinExistence type="predicted"/>
<dbReference type="Pfam" id="PF00717">
    <property type="entry name" value="Peptidase_S24"/>
    <property type="match status" value="1"/>
</dbReference>
<dbReference type="InterPro" id="IPR039418">
    <property type="entry name" value="LexA-like"/>
</dbReference>
<organism evidence="2 3">
    <name type="scientific">Adlercreutzia faecimuris</name>
    <dbReference type="NCBI Taxonomy" id="2897341"/>
    <lineage>
        <taxon>Bacteria</taxon>
        <taxon>Bacillati</taxon>
        <taxon>Actinomycetota</taxon>
        <taxon>Coriobacteriia</taxon>
        <taxon>Eggerthellales</taxon>
        <taxon>Eggerthellaceae</taxon>
        <taxon>Adlercreutzia</taxon>
    </lineage>
</organism>
<dbReference type="InterPro" id="IPR036286">
    <property type="entry name" value="LexA/Signal_pep-like_sf"/>
</dbReference>
<accession>A0ABS9WF28</accession>
<reference evidence="2" key="1">
    <citation type="submission" date="2021-11" db="EMBL/GenBank/DDBJ databases">
        <title>A Novel Adlercreutzia Species, isolated from a Allomyrina dichotoma larva feces.</title>
        <authorList>
            <person name="Suh M.K."/>
        </authorList>
    </citation>
    <scope>NUCLEOTIDE SEQUENCE</scope>
    <source>
        <strain evidence="2">JBNU-10</strain>
    </source>
</reference>
<name>A0ABS9WF28_9ACTN</name>
<evidence type="ECO:0000313" key="3">
    <source>
        <dbReference type="Proteomes" id="UP001430755"/>
    </source>
</evidence>
<feature type="domain" description="Peptidase S24/S26A/S26B/S26C" evidence="1">
    <location>
        <begin position="1"/>
        <end position="77"/>
    </location>
</feature>
<dbReference type="InterPro" id="IPR015927">
    <property type="entry name" value="Peptidase_S24_S26A/B/C"/>
</dbReference>
<dbReference type="Gene3D" id="2.10.109.10">
    <property type="entry name" value="Umud Fragment, subunit A"/>
    <property type="match status" value="1"/>
</dbReference>
<evidence type="ECO:0000259" key="1">
    <source>
        <dbReference type="Pfam" id="PF00717"/>
    </source>
</evidence>
<sequence>MDKVYPEGCLILVDPDQEPRNGSIAAVSIDGANYVMRRLLKTPSTIVLAPESFNPEHEDIVITAASGKTVELAGTVVWYQPAKELA</sequence>
<evidence type="ECO:0000313" key="2">
    <source>
        <dbReference type="EMBL" id="MCI2241476.1"/>
    </source>
</evidence>
<gene>
    <name evidence="2" type="ORF">LPT13_03800</name>
</gene>
<dbReference type="Proteomes" id="UP001430755">
    <property type="component" value="Unassembled WGS sequence"/>
</dbReference>
<keyword evidence="3" id="KW-1185">Reference proteome</keyword>
<dbReference type="EMBL" id="JAJMLW010000001">
    <property type="protein sequence ID" value="MCI2241476.1"/>
    <property type="molecule type" value="Genomic_DNA"/>
</dbReference>
<comment type="caution">
    <text evidence="2">The sequence shown here is derived from an EMBL/GenBank/DDBJ whole genome shotgun (WGS) entry which is preliminary data.</text>
</comment>